<keyword evidence="2" id="KW-0472">Membrane</keyword>
<sequence length="411" mass="39903">MSTTGTTRSTRTVEPAPSGPRDPRRGERATAVTSGAWAAVQGVVLSFAVVCLLSVAAAVGTGADAGDLASAAGVATGLWLLGHGVPLAAGVGTVTVVPLGIGALALFTVYVAAKRSALPTLAAWVGATGLYAAVTTAAAVLTRGPDADPAVRAALGLLAGVLVGGAGAALGILAAPDGPAPALPARLEPHVPDVLRLGLRAGGVGVLAVLAAGAALTAVWVLAGRATSDDIVAGLEPGWLGGGVLAVAQLALLPNLVLWAVAWVAGPGFAVGHETQFAVSGTTAGPLPALPILGALPGPDWSSPYAVWLPAVVVGCGALAGWYAWRSLEPSLVRWADLAWVAGGVVVAPGAGVGLLEWWAGGAVGPGRLSVVGADPVLVGATVAAEVGVGAALVLAAAHLRTTRAAGPDEA</sequence>
<feature type="transmembrane region" description="Helical" evidence="2">
    <location>
        <begin position="87"/>
        <end position="109"/>
    </location>
</feature>
<feature type="transmembrane region" description="Helical" evidence="2">
    <location>
        <begin position="337"/>
        <end position="356"/>
    </location>
</feature>
<organism evidence="4">
    <name type="scientific">Isoptericola variabilis (strain 225)</name>
    <dbReference type="NCBI Taxonomy" id="743718"/>
    <lineage>
        <taxon>Bacteria</taxon>
        <taxon>Bacillati</taxon>
        <taxon>Actinomycetota</taxon>
        <taxon>Actinomycetes</taxon>
        <taxon>Micrococcales</taxon>
        <taxon>Promicromonosporaceae</taxon>
        <taxon>Isoptericola</taxon>
    </lineage>
</organism>
<dbReference type="HOGENOM" id="CLU_033238_3_1_11"/>
<dbReference type="Pfam" id="PF19877">
    <property type="entry name" value="DUF6350"/>
    <property type="match status" value="1"/>
</dbReference>
<gene>
    <name evidence="3" type="ordered locus">Isova_0763</name>
</gene>
<dbReference type="EMBL" id="CP002810">
    <property type="protein sequence ID" value="AEG43549.1"/>
    <property type="molecule type" value="Genomic_DNA"/>
</dbReference>
<reference evidence="3 4" key="1">
    <citation type="submission" date="2011-05" db="EMBL/GenBank/DDBJ databases">
        <title>Complete sequence of Isoptericola variabilis 225.</title>
        <authorList>
            <consortium name="US DOE Joint Genome Institute"/>
            <person name="Lucas S."/>
            <person name="Han J."/>
            <person name="Lapidus A."/>
            <person name="Cheng J.-F."/>
            <person name="Goodwin L."/>
            <person name="Pitluck S."/>
            <person name="Peters L."/>
            <person name="Mikhailova N."/>
            <person name="Zeytun A."/>
            <person name="Han C."/>
            <person name="Tapia R."/>
            <person name="Land M."/>
            <person name="Hauser L."/>
            <person name="Kyrpides N."/>
            <person name="Ivanova N."/>
            <person name="Pagani I."/>
            <person name="Siebers A."/>
            <person name="Allgaier M."/>
            <person name="Thelen M."/>
            <person name="Hugenholtz P."/>
            <person name="Gladden J."/>
            <person name="Woyke T."/>
        </authorList>
    </citation>
    <scope>NUCLEOTIDE SEQUENCE [LARGE SCALE GENOMIC DNA]</scope>
    <source>
        <strain evidence="4">225</strain>
    </source>
</reference>
<feature type="transmembrane region" description="Helical" evidence="2">
    <location>
        <begin position="305"/>
        <end position="325"/>
    </location>
</feature>
<name>F6FWX7_ISOV2</name>
<feature type="transmembrane region" description="Helical" evidence="2">
    <location>
        <begin position="121"/>
        <end position="141"/>
    </location>
</feature>
<feature type="compositionally biased region" description="Low complexity" evidence="1">
    <location>
        <begin position="1"/>
        <end position="12"/>
    </location>
</feature>
<keyword evidence="2" id="KW-0812">Transmembrane</keyword>
<evidence type="ECO:0000256" key="1">
    <source>
        <dbReference type="SAM" id="MobiDB-lite"/>
    </source>
</evidence>
<dbReference type="InterPro" id="IPR045931">
    <property type="entry name" value="DUF6350"/>
</dbReference>
<evidence type="ECO:0000313" key="3">
    <source>
        <dbReference type="EMBL" id="AEG43549.1"/>
    </source>
</evidence>
<evidence type="ECO:0000313" key="4">
    <source>
        <dbReference type="Proteomes" id="UP000009236"/>
    </source>
</evidence>
<dbReference type="eggNOG" id="COG2311">
    <property type="taxonomic scope" value="Bacteria"/>
</dbReference>
<protein>
    <submittedName>
        <fullName evidence="3">PE-PGRS family protein</fullName>
    </submittedName>
</protein>
<dbReference type="Proteomes" id="UP000009236">
    <property type="component" value="Chromosome"/>
</dbReference>
<keyword evidence="4" id="KW-1185">Reference proteome</keyword>
<feature type="transmembrane region" description="Helical" evidence="2">
    <location>
        <begin position="34"/>
        <end position="59"/>
    </location>
</feature>
<accession>F6FWX7</accession>
<dbReference type="RefSeq" id="WP_013837941.1">
    <property type="nucleotide sequence ID" value="NC_015588.1"/>
</dbReference>
<feature type="transmembrane region" description="Helical" evidence="2">
    <location>
        <begin position="376"/>
        <end position="398"/>
    </location>
</feature>
<dbReference type="STRING" id="743718.Isova_0763"/>
<evidence type="ECO:0000256" key="2">
    <source>
        <dbReference type="SAM" id="Phobius"/>
    </source>
</evidence>
<feature type="region of interest" description="Disordered" evidence="1">
    <location>
        <begin position="1"/>
        <end position="27"/>
    </location>
</feature>
<keyword evidence="2" id="KW-1133">Transmembrane helix</keyword>
<dbReference type="AlphaFoldDB" id="F6FWX7"/>
<feature type="transmembrane region" description="Helical" evidence="2">
    <location>
        <begin position="153"/>
        <end position="176"/>
    </location>
</feature>
<dbReference type="KEGG" id="iva:Isova_0763"/>
<proteinExistence type="predicted"/>
<feature type="transmembrane region" description="Helical" evidence="2">
    <location>
        <begin position="197"/>
        <end position="223"/>
    </location>
</feature>